<comment type="caution">
    <text evidence="2">The sequence shown here is derived from an EMBL/GenBank/DDBJ whole genome shotgun (WGS) entry which is preliminary data.</text>
</comment>
<gene>
    <name evidence="2" type="ORF">PGT21_030132</name>
</gene>
<evidence type="ECO:0000313" key="2">
    <source>
        <dbReference type="EMBL" id="KAA1066416.1"/>
    </source>
</evidence>
<organism evidence="2 3">
    <name type="scientific">Puccinia graminis f. sp. tritici</name>
    <dbReference type="NCBI Taxonomy" id="56615"/>
    <lineage>
        <taxon>Eukaryota</taxon>
        <taxon>Fungi</taxon>
        <taxon>Dikarya</taxon>
        <taxon>Basidiomycota</taxon>
        <taxon>Pucciniomycotina</taxon>
        <taxon>Pucciniomycetes</taxon>
        <taxon>Pucciniales</taxon>
        <taxon>Pucciniaceae</taxon>
        <taxon>Puccinia</taxon>
    </lineage>
</organism>
<dbReference type="EMBL" id="VSWC01000196">
    <property type="protein sequence ID" value="KAA1066416.1"/>
    <property type="molecule type" value="Genomic_DNA"/>
</dbReference>
<proteinExistence type="predicted"/>
<protein>
    <submittedName>
        <fullName evidence="2">Uncharacterized protein</fullName>
    </submittedName>
</protein>
<name>A0A5B0LQP6_PUCGR</name>
<accession>A0A5B0LQP6</accession>
<dbReference type="AlphaFoldDB" id="A0A5B0LQP6"/>
<sequence>MTSDAEPEVEQSSSCDSFDDLKSHKKAPPNSGGDDDQGGHSHIDEDTNNHSQRNTADLVGSPNRADQGMIKPPQHMKTEDRMVKFKYFITTLKHVFNLDSDKLLAQLNTWLKVSLGQNKNTGPLFKLSDMIHHTLEFMRVSSDKEGFLGLYEGRSEMEMKRHLMGKFDYMTLEEGIKIYHPGASEEQRQSIKVFLLGPKAVDGRTSLAADHEYWSPQDLQHLLRHWNHVSGPGKNPTWVSWREFNTQLVGKHFGFETELLNHLTNYLKNLMLWDIGNDDEKIPLEELIHYTILWAEDNNVKYYPKDCSKKLKNLRYITAYEEAYKEILSGFIARNRILDKTIDSLGIELSKEEKSLFREFSIRRSQEIETIFKLEDLDLNKWEILFEDWKISTSHINSTEKGVEKSNAQEDKISFRYFLILSKRVLKLSSDVVGFLEADLQKYKTGQFMDLSELIFQTLSWLRKNSMKKLVQILTQKSEMDIKDDFVKSYQNPTLEERIEFYHPETSEIQRRLVKQFVLGLSANDETKSSEGQWNFKDTQTLLEHWSKISGPEKDPHSIPLKEFTFLVPEVFGIDATLVNDLNGYFEELIHFYKIQSVELHKTNSEQQDFSIGEMIHYTLLWIRVYDVKCPWQKATSPKITWEIEKTLHHSFCELHLDEMIDLVEPNFSVSQKYSFINFVKSQFNEKSRSSNKTDPVNLKCMVEEWKKETGQIISGTEPPNGAHLGRNKEIYPETLDLIISTQMFGIVACRLFLHKYPDLIEFVQYINHFGYLRFSDLLTYTLDWLKSRGEYQATSEEYKAKLISEFEVGLGKISVDEFLKLHPELSCRQKKSFKSFALKNGSTKGIEHSGGLWELSKVDKLFQEWKQRPKWYHISTWWKNMMHRICSLWKRLFGFRP</sequence>
<feature type="region of interest" description="Disordered" evidence="1">
    <location>
        <begin position="1"/>
        <end position="76"/>
    </location>
</feature>
<evidence type="ECO:0000313" key="3">
    <source>
        <dbReference type="Proteomes" id="UP000324748"/>
    </source>
</evidence>
<keyword evidence="3" id="KW-1185">Reference proteome</keyword>
<evidence type="ECO:0000256" key="1">
    <source>
        <dbReference type="SAM" id="MobiDB-lite"/>
    </source>
</evidence>
<dbReference type="Proteomes" id="UP000324748">
    <property type="component" value="Unassembled WGS sequence"/>
</dbReference>
<dbReference type="OrthoDB" id="10638204at2759"/>
<feature type="compositionally biased region" description="Basic and acidic residues" evidence="1">
    <location>
        <begin position="37"/>
        <end position="48"/>
    </location>
</feature>
<reference evidence="2 3" key="1">
    <citation type="submission" date="2019-05" db="EMBL/GenBank/DDBJ databases">
        <title>Emergence of the Ug99 lineage of the wheat stem rust pathogen through somatic hybridization.</title>
        <authorList>
            <person name="Li F."/>
            <person name="Upadhyaya N.M."/>
            <person name="Sperschneider J."/>
            <person name="Matny O."/>
            <person name="Nguyen-Phuc H."/>
            <person name="Mago R."/>
            <person name="Raley C."/>
            <person name="Miller M.E."/>
            <person name="Silverstein K.A.T."/>
            <person name="Henningsen E."/>
            <person name="Hirsch C.D."/>
            <person name="Visser B."/>
            <person name="Pretorius Z.A."/>
            <person name="Steffenson B.J."/>
            <person name="Schwessinger B."/>
            <person name="Dodds P.N."/>
            <person name="Figueroa M."/>
        </authorList>
    </citation>
    <scope>NUCLEOTIDE SEQUENCE [LARGE SCALE GENOMIC DNA]</scope>
    <source>
        <strain evidence="2">21-0</strain>
    </source>
</reference>